<evidence type="ECO:0000256" key="8">
    <source>
        <dbReference type="ARBA" id="ARBA00022842"/>
    </source>
</evidence>
<dbReference type="Gene3D" id="2.40.340.10">
    <property type="entry name" value="MoeA, C-terminal, domain IV"/>
    <property type="match status" value="1"/>
</dbReference>
<name>A0A5C6S8W0_9RHOB</name>
<dbReference type="SMART" id="SM00852">
    <property type="entry name" value="MoCF_biosynth"/>
    <property type="match status" value="1"/>
</dbReference>
<comment type="caution">
    <text evidence="13">The sequence shown here is derived from an EMBL/GenBank/DDBJ whole genome shotgun (WGS) entry which is preliminary data.</text>
</comment>
<dbReference type="CDD" id="cd00887">
    <property type="entry name" value="MoeA"/>
    <property type="match status" value="1"/>
</dbReference>
<dbReference type="GO" id="GO:0005829">
    <property type="term" value="C:cytosol"/>
    <property type="evidence" value="ECO:0007669"/>
    <property type="project" value="TreeGrafter"/>
</dbReference>
<organism evidence="13 14">
    <name type="scientific">Paracoccus aurantiacus</name>
    <dbReference type="NCBI Taxonomy" id="2599412"/>
    <lineage>
        <taxon>Bacteria</taxon>
        <taxon>Pseudomonadati</taxon>
        <taxon>Pseudomonadota</taxon>
        <taxon>Alphaproteobacteria</taxon>
        <taxon>Rhodobacterales</taxon>
        <taxon>Paracoccaceae</taxon>
        <taxon>Paracoccus</taxon>
    </lineage>
</organism>
<keyword evidence="9 11" id="KW-0501">Molybdenum cofactor biosynthesis</keyword>
<evidence type="ECO:0000256" key="2">
    <source>
        <dbReference type="ARBA" id="ARBA00002901"/>
    </source>
</evidence>
<dbReference type="GO" id="GO:0006777">
    <property type="term" value="P:Mo-molybdopterin cofactor biosynthetic process"/>
    <property type="evidence" value="ECO:0007669"/>
    <property type="project" value="UniProtKB-UniRule"/>
</dbReference>
<evidence type="ECO:0000256" key="3">
    <source>
        <dbReference type="ARBA" id="ARBA00005046"/>
    </source>
</evidence>
<dbReference type="FunFam" id="3.40.980.10:FF:000004">
    <property type="entry name" value="Molybdopterin molybdenumtransferase"/>
    <property type="match status" value="1"/>
</dbReference>
<reference evidence="13 14" key="1">
    <citation type="submission" date="2019-08" db="EMBL/GenBank/DDBJ databases">
        <authorList>
            <person name="Ye J."/>
        </authorList>
    </citation>
    <scope>NUCLEOTIDE SEQUENCE [LARGE SCALE GENOMIC DNA]</scope>
    <source>
        <strain evidence="13 14">TK008</strain>
    </source>
</reference>
<dbReference type="RefSeq" id="WP_147096325.1">
    <property type="nucleotide sequence ID" value="NZ_JBHUFH010000002.1"/>
</dbReference>
<comment type="similarity">
    <text evidence="4 11">Belongs to the MoeA family.</text>
</comment>
<dbReference type="NCBIfam" id="NF045515">
    <property type="entry name" value="Glp_gephyrin"/>
    <property type="match status" value="1"/>
</dbReference>
<dbReference type="EC" id="2.10.1.1" evidence="11"/>
<evidence type="ECO:0000313" key="14">
    <source>
        <dbReference type="Proteomes" id="UP000321562"/>
    </source>
</evidence>
<dbReference type="Pfam" id="PF00994">
    <property type="entry name" value="MoCF_biosynth"/>
    <property type="match status" value="1"/>
</dbReference>
<gene>
    <name evidence="13" type="ORF">FQV27_03025</name>
</gene>
<dbReference type="EMBL" id="VOPL01000001">
    <property type="protein sequence ID" value="TXB70840.1"/>
    <property type="molecule type" value="Genomic_DNA"/>
</dbReference>
<keyword evidence="5 11" id="KW-0500">Molybdenum</keyword>
<accession>A0A5C6S8W0</accession>
<dbReference type="SUPFAM" id="SSF63882">
    <property type="entry name" value="MoeA N-terminal region -like"/>
    <property type="match status" value="1"/>
</dbReference>
<keyword evidence="8 11" id="KW-0460">Magnesium</keyword>
<dbReference type="InterPro" id="IPR001453">
    <property type="entry name" value="MoaB/Mog_dom"/>
</dbReference>
<dbReference type="UniPathway" id="UPA00344"/>
<comment type="function">
    <text evidence="2 11">Catalyzes the insertion of molybdate into adenylated molybdopterin with the concomitant release of AMP.</text>
</comment>
<keyword evidence="6 11" id="KW-0808">Transferase</keyword>
<evidence type="ECO:0000256" key="11">
    <source>
        <dbReference type="RuleBase" id="RU365090"/>
    </source>
</evidence>
<dbReference type="SUPFAM" id="SSF53218">
    <property type="entry name" value="Molybdenum cofactor biosynthesis proteins"/>
    <property type="match status" value="1"/>
</dbReference>
<dbReference type="Pfam" id="PF03453">
    <property type="entry name" value="MoeA_N"/>
    <property type="match status" value="1"/>
</dbReference>
<dbReference type="InterPro" id="IPR005111">
    <property type="entry name" value="MoeA_C_domain_IV"/>
</dbReference>
<protein>
    <recommendedName>
        <fullName evidence="11">Molybdopterin molybdenumtransferase</fullName>
        <ecNumber evidence="11">2.10.1.1</ecNumber>
    </recommendedName>
</protein>
<evidence type="ECO:0000256" key="7">
    <source>
        <dbReference type="ARBA" id="ARBA00022723"/>
    </source>
</evidence>
<dbReference type="GO" id="GO:0061599">
    <property type="term" value="F:molybdopterin molybdotransferase activity"/>
    <property type="evidence" value="ECO:0007669"/>
    <property type="project" value="UniProtKB-UniRule"/>
</dbReference>
<keyword evidence="7 11" id="KW-0479">Metal-binding</keyword>
<comment type="pathway">
    <text evidence="3 11">Cofactor biosynthesis; molybdopterin biosynthesis.</text>
</comment>
<comment type="cofactor">
    <cofactor evidence="1 11">
        <name>Mg(2+)</name>
        <dbReference type="ChEBI" id="CHEBI:18420"/>
    </cofactor>
</comment>
<evidence type="ECO:0000256" key="5">
    <source>
        <dbReference type="ARBA" id="ARBA00022505"/>
    </source>
</evidence>
<dbReference type="InterPro" id="IPR036135">
    <property type="entry name" value="MoeA_linker/N_sf"/>
</dbReference>
<dbReference type="InterPro" id="IPR038987">
    <property type="entry name" value="MoeA-like"/>
</dbReference>
<dbReference type="Gene3D" id="2.170.190.11">
    <property type="entry name" value="Molybdopterin biosynthesis moea protein, domain 3"/>
    <property type="match status" value="1"/>
</dbReference>
<feature type="domain" description="MoaB/Mog" evidence="12">
    <location>
        <begin position="170"/>
        <end position="307"/>
    </location>
</feature>
<dbReference type="InterPro" id="IPR036425">
    <property type="entry name" value="MoaB/Mog-like_dom_sf"/>
</dbReference>
<keyword evidence="14" id="KW-1185">Reference proteome</keyword>
<evidence type="ECO:0000256" key="6">
    <source>
        <dbReference type="ARBA" id="ARBA00022679"/>
    </source>
</evidence>
<evidence type="ECO:0000256" key="1">
    <source>
        <dbReference type="ARBA" id="ARBA00001946"/>
    </source>
</evidence>
<proteinExistence type="inferred from homology"/>
<evidence type="ECO:0000259" key="12">
    <source>
        <dbReference type="SMART" id="SM00852"/>
    </source>
</evidence>
<dbReference type="Gene3D" id="3.90.105.10">
    <property type="entry name" value="Molybdopterin biosynthesis moea protein, domain 2"/>
    <property type="match status" value="1"/>
</dbReference>
<evidence type="ECO:0000313" key="13">
    <source>
        <dbReference type="EMBL" id="TXB70840.1"/>
    </source>
</evidence>
<evidence type="ECO:0000256" key="4">
    <source>
        <dbReference type="ARBA" id="ARBA00010763"/>
    </source>
</evidence>
<dbReference type="Gene3D" id="3.40.980.10">
    <property type="entry name" value="MoaB/Mog-like domain"/>
    <property type="match status" value="1"/>
</dbReference>
<dbReference type="GO" id="GO:0046872">
    <property type="term" value="F:metal ion binding"/>
    <property type="evidence" value="ECO:0007669"/>
    <property type="project" value="UniProtKB-UniRule"/>
</dbReference>
<evidence type="ECO:0000256" key="10">
    <source>
        <dbReference type="ARBA" id="ARBA00047317"/>
    </source>
</evidence>
<dbReference type="Proteomes" id="UP000321562">
    <property type="component" value="Unassembled WGS sequence"/>
</dbReference>
<dbReference type="InterPro" id="IPR005110">
    <property type="entry name" value="MoeA_linker/N"/>
</dbReference>
<dbReference type="InterPro" id="IPR036688">
    <property type="entry name" value="MoeA_C_domain_IV_sf"/>
</dbReference>
<dbReference type="OrthoDB" id="9804758at2"/>
<dbReference type="AlphaFoldDB" id="A0A5C6S8W0"/>
<dbReference type="SUPFAM" id="SSF63867">
    <property type="entry name" value="MoeA C-terminal domain-like"/>
    <property type="match status" value="1"/>
</dbReference>
<comment type="catalytic activity">
    <reaction evidence="10">
        <text>adenylyl-molybdopterin + molybdate = Mo-molybdopterin + AMP + H(+)</text>
        <dbReference type="Rhea" id="RHEA:35047"/>
        <dbReference type="ChEBI" id="CHEBI:15378"/>
        <dbReference type="ChEBI" id="CHEBI:36264"/>
        <dbReference type="ChEBI" id="CHEBI:62727"/>
        <dbReference type="ChEBI" id="CHEBI:71302"/>
        <dbReference type="ChEBI" id="CHEBI:456215"/>
        <dbReference type="EC" id="2.10.1.1"/>
    </reaction>
</comment>
<evidence type="ECO:0000256" key="9">
    <source>
        <dbReference type="ARBA" id="ARBA00023150"/>
    </source>
</evidence>
<dbReference type="Pfam" id="PF03454">
    <property type="entry name" value="MoeA_C"/>
    <property type="match status" value="1"/>
</dbReference>
<dbReference type="PANTHER" id="PTHR10192">
    <property type="entry name" value="MOLYBDOPTERIN BIOSYNTHESIS PROTEIN"/>
    <property type="match status" value="1"/>
</dbReference>
<dbReference type="PANTHER" id="PTHR10192:SF5">
    <property type="entry name" value="GEPHYRIN"/>
    <property type="match status" value="1"/>
</dbReference>
<sequence length="391" mass="41252">MITVDEALECVLALSGPLSTEEVKVQDGLGRVLSMPVRARLSQPPFDASAMDGYAIRRDEMGETLRVVGESAAGRPWDGDAAPGTAVRISTGAAVPGAYDCVVIQENVSRQGDDIRVTAPQTGDNIRLHATDFAEGSEFFPRRPLTPRDLGLIASMNVAQIAVTRRPKVVILPGGDELVPPGSTPAAGQIVSSNDIAIGALARREGAETVILPIAGDSEASLKDSFERAAGADLIVTIGGASVGDHDLIGKVTENAGMERAFYKIAMRPGKPLIAGKIGGSAMIGLPGNPVSAMVCAEIFIRPLIRAMLGLGPISRLRRAELGRDLPPEGDRQHYLRAALSMRDGVPVITPFEDQDSARVGLLAQADALLVRKPNDGPRKAGEYVEFIPFD</sequence>